<dbReference type="AlphaFoldDB" id="A0A5E8HGT3"/>
<feature type="region of interest" description="Disordered" evidence="1">
    <location>
        <begin position="1"/>
        <end position="50"/>
    </location>
</feature>
<dbReference type="EMBL" id="AOGX02000008">
    <property type="protein sequence ID" value="EOQ90485.1"/>
    <property type="molecule type" value="Genomic_DNA"/>
</dbReference>
<name>A0A5E8HGT3_9LEPT</name>
<evidence type="ECO:0000313" key="2">
    <source>
        <dbReference type="EMBL" id="EOQ90485.1"/>
    </source>
</evidence>
<sequence length="193" mass="22230">MPSEFLQKTKLESQTSSFRSEKVTGSRNQTLKGMQEGVHPNANPKPKEISRWEAFTQHATQGPEPQSSDKTTIGTIWNYFLGETKASDCFTYHTHKRKENLTMVVEPNQKGFALYVFWKAEGFGPYGIIFYYEPEKQNPIRIEILSDGVGTIPSFPSRPSLKQMLQDLIRDFPQIGEIHFEVWNDTNFNGDYR</sequence>
<comment type="caution">
    <text evidence="2">The sequence shown here is derived from an EMBL/GenBank/DDBJ whole genome shotgun (WGS) entry which is preliminary data.</text>
</comment>
<protein>
    <submittedName>
        <fullName evidence="2">Uncharacterized protein</fullName>
    </submittedName>
</protein>
<dbReference type="RefSeq" id="WP_015675809.1">
    <property type="nucleotide sequence ID" value="NZ_AOGX02000008.1"/>
</dbReference>
<reference evidence="2 3" key="1">
    <citation type="submission" date="2013-04" db="EMBL/GenBank/DDBJ databases">
        <authorList>
            <person name="Harkins D.M."/>
            <person name="Durkin A.S."/>
            <person name="Brinkac L.M."/>
            <person name="Haft D.H."/>
            <person name="Selengut J.D."/>
            <person name="Sanka R."/>
            <person name="DePew J."/>
            <person name="Purushe J."/>
            <person name="Hartskeerl R.A."/>
            <person name="Ahmed A."/>
            <person name="van der Linden H."/>
            <person name="Goris M.G.A."/>
            <person name="Vinetz J.M."/>
            <person name="Sutton G.G."/>
            <person name="Nierman W.C."/>
            <person name="Fouts D.E."/>
        </authorList>
    </citation>
    <scope>NUCLEOTIDE SEQUENCE [LARGE SCALE GENOMIC DNA]</scope>
    <source>
        <strain evidence="2 3">Sao Paulo</strain>
    </source>
</reference>
<proteinExistence type="predicted"/>
<dbReference type="Proteomes" id="UP000013996">
    <property type="component" value="Unassembled WGS sequence"/>
</dbReference>
<evidence type="ECO:0000256" key="1">
    <source>
        <dbReference type="SAM" id="MobiDB-lite"/>
    </source>
</evidence>
<dbReference type="OrthoDB" id="328996at2"/>
<organism evidence="2 3">
    <name type="scientific">Leptospira yanagawae serovar Saopaulo str. Sao Paulo = ATCC 700523</name>
    <dbReference type="NCBI Taxonomy" id="1249483"/>
    <lineage>
        <taxon>Bacteria</taxon>
        <taxon>Pseudomonadati</taxon>
        <taxon>Spirochaetota</taxon>
        <taxon>Spirochaetia</taxon>
        <taxon>Leptospirales</taxon>
        <taxon>Leptospiraceae</taxon>
        <taxon>Leptospira</taxon>
    </lineage>
</organism>
<evidence type="ECO:0000313" key="3">
    <source>
        <dbReference type="Proteomes" id="UP000013996"/>
    </source>
</evidence>
<dbReference type="STRING" id="1249483.LEP1GSC202_3978"/>
<gene>
    <name evidence="2" type="ORF">LEP1GSC202_3978</name>
</gene>
<accession>A0A5E8HGT3</accession>